<dbReference type="AlphaFoldDB" id="A0AAV4H7A9"/>
<evidence type="ECO:0000313" key="1">
    <source>
        <dbReference type="EMBL" id="GFR92973.1"/>
    </source>
</evidence>
<evidence type="ECO:0000313" key="2">
    <source>
        <dbReference type="Proteomes" id="UP000762676"/>
    </source>
</evidence>
<dbReference type="EMBL" id="BMAT01008807">
    <property type="protein sequence ID" value="GFR92973.1"/>
    <property type="molecule type" value="Genomic_DNA"/>
</dbReference>
<organism evidence="1 2">
    <name type="scientific">Elysia marginata</name>
    <dbReference type="NCBI Taxonomy" id="1093978"/>
    <lineage>
        <taxon>Eukaryota</taxon>
        <taxon>Metazoa</taxon>
        <taxon>Spiralia</taxon>
        <taxon>Lophotrochozoa</taxon>
        <taxon>Mollusca</taxon>
        <taxon>Gastropoda</taxon>
        <taxon>Heterobranchia</taxon>
        <taxon>Euthyneura</taxon>
        <taxon>Panpulmonata</taxon>
        <taxon>Sacoglossa</taxon>
        <taxon>Placobranchoidea</taxon>
        <taxon>Plakobranchidae</taxon>
        <taxon>Elysia</taxon>
    </lineage>
</organism>
<gene>
    <name evidence="1" type="ORF">ElyMa_004366500</name>
</gene>
<keyword evidence="2" id="KW-1185">Reference proteome</keyword>
<proteinExistence type="predicted"/>
<comment type="caution">
    <text evidence="1">The sequence shown here is derived from an EMBL/GenBank/DDBJ whole genome shotgun (WGS) entry which is preliminary data.</text>
</comment>
<name>A0AAV4H7A9_9GAST</name>
<accession>A0AAV4H7A9</accession>
<dbReference type="Proteomes" id="UP000762676">
    <property type="component" value="Unassembled WGS sequence"/>
</dbReference>
<protein>
    <submittedName>
        <fullName evidence="1">Uncharacterized protein</fullName>
    </submittedName>
</protein>
<reference evidence="1 2" key="1">
    <citation type="journal article" date="2021" name="Elife">
        <title>Chloroplast acquisition without the gene transfer in kleptoplastic sea slugs, Plakobranchus ocellatus.</title>
        <authorList>
            <person name="Maeda T."/>
            <person name="Takahashi S."/>
            <person name="Yoshida T."/>
            <person name="Shimamura S."/>
            <person name="Takaki Y."/>
            <person name="Nagai Y."/>
            <person name="Toyoda A."/>
            <person name="Suzuki Y."/>
            <person name="Arimoto A."/>
            <person name="Ishii H."/>
            <person name="Satoh N."/>
            <person name="Nishiyama T."/>
            <person name="Hasebe M."/>
            <person name="Maruyama T."/>
            <person name="Minagawa J."/>
            <person name="Obokata J."/>
            <person name="Shigenobu S."/>
        </authorList>
    </citation>
    <scope>NUCLEOTIDE SEQUENCE [LARGE SCALE GENOMIC DNA]</scope>
</reference>
<sequence>MPEYYILCIGNRIKEVCTFEYLSFTTYPDTRYGIQIQKRITLLKDTFTEIKSIFINRNITLRIKTNTLVAYVMPLVLFCTYVNVERCQKTAKEDLKQQKCGISEET</sequence>